<proteinExistence type="predicted"/>
<feature type="region of interest" description="Disordered" evidence="1">
    <location>
        <begin position="1"/>
        <end position="24"/>
    </location>
</feature>
<evidence type="ECO:0000313" key="2">
    <source>
        <dbReference type="EMBL" id="EFE65445.2"/>
    </source>
</evidence>
<name>D6A052_STRV1</name>
<feature type="region of interest" description="Disordered" evidence="1">
    <location>
        <begin position="41"/>
        <end position="64"/>
    </location>
</feature>
<accession>D6A052</accession>
<evidence type="ECO:0000313" key="3">
    <source>
        <dbReference type="Proteomes" id="UP000003824"/>
    </source>
</evidence>
<reference evidence="3" key="1">
    <citation type="submission" date="2008-12" db="EMBL/GenBank/DDBJ databases">
        <title>Annotation of Streptomyces ghanaensis ATCC 14672.</title>
        <authorList>
            <consortium name="The Broad Institute Genome Sequencing Platform"/>
            <consortium name="Broad Institute Microbial Sequencing Center"/>
            <person name="Fischbach M."/>
            <person name="Ward D."/>
            <person name="Young S."/>
            <person name="Kodira C.D."/>
            <person name="Zeng Q."/>
            <person name="Koehrsen M."/>
            <person name="Godfrey P."/>
            <person name="Alvarado L."/>
            <person name="Berlin A.M."/>
            <person name="Borenstein D."/>
            <person name="Chen Z."/>
            <person name="Engels R."/>
            <person name="Freedman E."/>
            <person name="Gellesch M."/>
            <person name="Goldberg J."/>
            <person name="Griggs A."/>
            <person name="Gujja S."/>
            <person name="Heiman D.I."/>
            <person name="Hepburn T.A."/>
            <person name="Howarth C."/>
            <person name="Jen D."/>
            <person name="Larson L."/>
            <person name="Lewis B."/>
            <person name="Mehta T."/>
            <person name="Park D."/>
            <person name="Pearson M."/>
            <person name="Roberts A."/>
            <person name="Saif S."/>
            <person name="Shea T.D."/>
            <person name="Shenoy N."/>
            <person name="Sisk P."/>
            <person name="Stolte C."/>
            <person name="Sykes S.N."/>
            <person name="Walk T."/>
            <person name="White J."/>
            <person name="Yandava C."/>
            <person name="Straight P."/>
            <person name="Clardy J."/>
            <person name="Hung D."/>
            <person name="Kolter R."/>
            <person name="Mekalanos J."/>
            <person name="Walker S."/>
            <person name="Walsh C.T."/>
            <person name="Wieland B.L.C."/>
            <person name="Ilzarbe M."/>
            <person name="Galagan J."/>
            <person name="Nusbaum C."/>
            <person name="Birren B."/>
        </authorList>
    </citation>
    <scope>NUCLEOTIDE SEQUENCE [LARGE SCALE GENOMIC DNA]</scope>
    <source>
        <strain evidence="3">ATCC 14672 / DSM 40746 / JCM 4963 / KCTC 9882 / NRRL B-12104 / FH 1290</strain>
    </source>
</reference>
<feature type="compositionally biased region" description="Low complexity" evidence="1">
    <location>
        <begin position="42"/>
        <end position="53"/>
    </location>
</feature>
<evidence type="ECO:0000256" key="1">
    <source>
        <dbReference type="SAM" id="MobiDB-lite"/>
    </source>
</evidence>
<protein>
    <submittedName>
        <fullName evidence="2">Predicted protein</fullName>
    </submittedName>
</protein>
<dbReference type="AlphaFoldDB" id="D6A052"/>
<dbReference type="Proteomes" id="UP000003824">
    <property type="component" value="Unassembled WGS sequence"/>
</dbReference>
<gene>
    <name evidence="2" type="ORF">SSFG_00699</name>
</gene>
<organism evidence="2 3">
    <name type="scientific">Streptomyces viridosporus (strain ATCC 14672 / DSM 40746 / JCM 4963 / KCTC 9882 / NRRL B-12104 / FH 1290)</name>
    <name type="common">Streptomyces ghanaensis</name>
    <dbReference type="NCBI Taxonomy" id="566461"/>
    <lineage>
        <taxon>Bacteria</taxon>
        <taxon>Bacillati</taxon>
        <taxon>Actinomycetota</taxon>
        <taxon>Actinomycetes</taxon>
        <taxon>Kitasatosporales</taxon>
        <taxon>Streptomycetaceae</taxon>
        <taxon>Streptomyces</taxon>
    </lineage>
</organism>
<dbReference type="EMBL" id="DS999641">
    <property type="protein sequence ID" value="EFE65445.2"/>
    <property type="molecule type" value="Genomic_DNA"/>
</dbReference>
<dbReference type="eggNOG" id="ENOG5034A1F">
    <property type="taxonomic scope" value="Bacteria"/>
</dbReference>
<sequence>MCRPGAPENGVQPPRAAAAHPTLTTVRYRTDGGGPYGRGHGLRTAGAPAARTTVPPPTQERGTMSRRPLRTLLAAGGAAAVMALLPASAHAAPYSGGNYGAYALEGQYPTVSGCSGTFRQIGPTRYAGSAALKYFYSDSCGSFARIENSRANCAAVLERSNNGTHRADGWVSETVDSGVTYAYTKIGNNLHGRVSRALLACDGHVLAETGWY</sequence>